<proteinExistence type="predicted"/>
<sequence length="179" mass="19994">MDFNQYRKQFPAVRAFQRYATEQRATHTASHRLTTNQRNAVGEFFYIHVHVPGIAFETRKQAEETGYERYQVEQGAPESTTPDAPVPPIHLTYTGRLAGTTLCGTPRGDGKAHHAIYAPVDSLSYRRQCCRVCLATFAQAWAGAREKPDWVVDVLSADPAEPTAEQLFLFPSNGDSHAI</sequence>
<keyword evidence="2" id="KW-1185">Reference proteome</keyword>
<comment type="caution">
    <text evidence="1">The sequence shown here is derived from an EMBL/GenBank/DDBJ whole genome shotgun (WGS) entry which is preliminary data.</text>
</comment>
<accession>A0ABX9YT81</accession>
<reference evidence="1 2" key="1">
    <citation type="submission" date="2018-08" db="EMBL/GenBank/DDBJ databases">
        <title>Comparative analysis of Burkholderia isolates from Puerto Rico.</title>
        <authorList>
            <person name="Hall C."/>
            <person name="Sahl J."/>
            <person name="Wagner D."/>
        </authorList>
    </citation>
    <scope>NUCLEOTIDE SEQUENCE [LARGE SCALE GENOMIC DNA]</scope>
    <source>
        <strain evidence="1 2">Bp8966</strain>
    </source>
</reference>
<gene>
    <name evidence="1" type="ORF">DF017_12690</name>
</gene>
<dbReference type="RefSeq" id="WP_124759639.1">
    <property type="nucleotide sequence ID" value="NZ_QTPM01000012.1"/>
</dbReference>
<organism evidence="1 2">
    <name type="scientific">Burkholderia stagnalis</name>
    <dbReference type="NCBI Taxonomy" id="1503054"/>
    <lineage>
        <taxon>Bacteria</taxon>
        <taxon>Pseudomonadati</taxon>
        <taxon>Pseudomonadota</taxon>
        <taxon>Betaproteobacteria</taxon>
        <taxon>Burkholderiales</taxon>
        <taxon>Burkholderiaceae</taxon>
        <taxon>Burkholderia</taxon>
        <taxon>Burkholderia cepacia complex</taxon>
    </lineage>
</organism>
<protein>
    <submittedName>
        <fullName evidence="1">Uncharacterized protein</fullName>
    </submittedName>
</protein>
<name>A0ABX9YT81_9BURK</name>
<dbReference type="EMBL" id="QTPM01000012">
    <property type="protein sequence ID" value="RQY93872.1"/>
    <property type="molecule type" value="Genomic_DNA"/>
</dbReference>
<evidence type="ECO:0000313" key="1">
    <source>
        <dbReference type="EMBL" id="RQY93872.1"/>
    </source>
</evidence>
<dbReference type="Proteomes" id="UP000281098">
    <property type="component" value="Unassembled WGS sequence"/>
</dbReference>
<evidence type="ECO:0000313" key="2">
    <source>
        <dbReference type="Proteomes" id="UP000281098"/>
    </source>
</evidence>